<comment type="caution">
    <text evidence="2">The sequence shown here is derived from an EMBL/GenBank/DDBJ whole genome shotgun (WGS) entry which is preliminary data.</text>
</comment>
<feature type="domain" description="Solute-binding protein family 3/N-terminal" evidence="1">
    <location>
        <begin position="22"/>
        <end position="239"/>
    </location>
</feature>
<dbReference type="AlphaFoldDB" id="A0A917EKQ9"/>
<reference evidence="2" key="2">
    <citation type="submission" date="2020-09" db="EMBL/GenBank/DDBJ databases">
        <authorList>
            <person name="Sun Q."/>
            <person name="Zhou Y."/>
        </authorList>
    </citation>
    <scope>NUCLEOTIDE SEQUENCE</scope>
    <source>
        <strain evidence="2">CGMCC 1.16012</strain>
    </source>
</reference>
<protein>
    <submittedName>
        <fullName evidence="2">Amino acid ABC transporter</fullName>
    </submittedName>
</protein>
<dbReference type="Pfam" id="PF00497">
    <property type="entry name" value="SBP_bac_3"/>
    <property type="match status" value="1"/>
</dbReference>
<reference evidence="2" key="1">
    <citation type="journal article" date="2014" name="Int. J. Syst. Evol. Microbiol.">
        <title>Complete genome sequence of Corynebacterium casei LMG S-19264T (=DSM 44701T), isolated from a smear-ripened cheese.</title>
        <authorList>
            <consortium name="US DOE Joint Genome Institute (JGI-PGF)"/>
            <person name="Walter F."/>
            <person name="Albersmeier A."/>
            <person name="Kalinowski J."/>
            <person name="Ruckert C."/>
        </authorList>
    </citation>
    <scope>NUCLEOTIDE SEQUENCE</scope>
    <source>
        <strain evidence="2">CGMCC 1.16012</strain>
    </source>
</reference>
<evidence type="ECO:0000313" key="3">
    <source>
        <dbReference type="Proteomes" id="UP000606730"/>
    </source>
</evidence>
<sequence length="243" mass="26341">MKHVSYLATAFSIASFPGFADTINVGSVQVYNVSSYTIDPAALQGFEKALGDELCKRAGFSCDWKVLPPEQLWSALQAGEVDAIVAGVSMGDEAIDGVDRTMPYLMLDPFLHIGLPGTQWTIEGAIISHLPDPAVTAYAQTTGASFNEYETLEAALAAVRDRQVMSLFGEREALVPVAEASGGEFVIIGNRDEIKIKPGIAMAVRSDDMDLRFAFEDQIFDMSQDGSLNTLTETWFGVDAARW</sequence>
<dbReference type="OrthoDB" id="5419093at2"/>
<name>A0A917EKQ9_9RHOB</name>
<dbReference type="Gene3D" id="3.40.190.10">
    <property type="entry name" value="Periplasmic binding protein-like II"/>
    <property type="match status" value="2"/>
</dbReference>
<dbReference type="SUPFAM" id="SSF53850">
    <property type="entry name" value="Periplasmic binding protein-like II"/>
    <property type="match status" value="1"/>
</dbReference>
<dbReference type="RefSeq" id="WP_095594588.1">
    <property type="nucleotide sequence ID" value="NZ_BMKN01000002.1"/>
</dbReference>
<keyword evidence="3" id="KW-1185">Reference proteome</keyword>
<evidence type="ECO:0000313" key="2">
    <source>
        <dbReference type="EMBL" id="GGE57884.1"/>
    </source>
</evidence>
<proteinExistence type="predicted"/>
<gene>
    <name evidence="2" type="ORF">GCM10011517_27110</name>
</gene>
<evidence type="ECO:0000259" key="1">
    <source>
        <dbReference type="SMART" id="SM00062"/>
    </source>
</evidence>
<dbReference type="Proteomes" id="UP000606730">
    <property type="component" value="Unassembled WGS sequence"/>
</dbReference>
<organism evidence="2 3">
    <name type="scientific">Actibacterium pelagium</name>
    <dbReference type="NCBI Taxonomy" id="2029103"/>
    <lineage>
        <taxon>Bacteria</taxon>
        <taxon>Pseudomonadati</taxon>
        <taxon>Pseudomonadota</taxon>
        <taxon>Alphaproteobacteria</taxon>
        <taxon>Rhodobacterales</taxon>
        <taxon>Roseobacteraceae</taxon>
        <taxon>Actibacterium</taxon>
    </lineage>
</organism>
<accession>A0A917EKQ9</accession>
<dbReference type="SMART" id="SM00062">
    <property type="entry name" value="PBPb"/>
    <property type="match status" value="1"/>
</dbReference>
<dbReference type="InterPro" id="IPR001638">
    <property type="entry name" value="Solute-binding_3/MltF_N"/>
</dbReference>
<dbReference type="EMBL" id="BMKN01000002">
    <property type="protein sequence ID" value="GGE57884.1"/>
    <property type="molecule type" value="Genomic_DNA"/>
</dbReference>